<dbReference type="Pfam" id="PF00308">
    <property type="entry name" value="Bac_DnaA"/>
    <property type="match status" value="1"/>
</dbReference>
<dbReference type="GO" id="GO:0006270">
    <property type="term" value="P:DNA replication initiation"/>
    <property type="evidence" value="ECO:0007669"/>
    <property type="project" value="TreeGrafter"/>
</dbReference>
<keyword evidence="4" id="KW-1185">Reference proteome</keyword>
<dbReference type="InterPro" id="IPR027417">
    <property type="entry name" value="P-loop_NTPase"/>
</dbReference>
<dbReference type="RefSeq" id="WP_125014577.1">
    <property type="nucleotide sequence ID" value="NZ_QWEZ01000001.1"/>
</dbReference>
<dbReference type="Gene3D" id="1.10.8.60">
    <property type="match status" value="1"/>
</dbReference>
<sequence length="234" mass="26053">MSHPVQLPLGIRLRDDATFDNFVGGDNGTLLAMLDPRRQEAGDQELLFYLYGNPGVGVSHLLEAACHQAQLSGQSSVYLPLAELDDYPATLLDGLENLDLVCIDDLQQVAGSAVWEEGLFHLFNRVRESGTRLLIGARQTPAKMGIQLPDLVSRLGWGLVFQVQPLDDERKCEALILRARNRGLELSEELARYILSRSARGMGALFNVLELLDNASLRDKRRLTLPFIKQVMGW</sequence>
<organism evidence="3 4">
    <name type="scientific">Aestuariirhabdus litorea</name>
    <dbReference type="NCBI Taxonomy" id="2528527"/>
    <lineage>
        <taxon>Bacteria</taxon>
        <taxon>Pseudomonadati</taxon>
        <taxon>Pseudomonadota</taxon>
        <taxon>Gammaproteobacteria</taxon>
        <taxon>Oceanospirillales</taxon>
        <taxon>Aestuariirhabdaceae</taxon>
        <taxon>Aestuariirhabdus</taxon>
    </lineage>
</organism>
<dbReference type="InterPro" id="IPR017788">
    <property type="entry name" value="Hda"/>
</dbReference>
<feature type="domain" description="Chromosomal replication initiator protein DnaA ATPAse" evidence="1">
    <location>
        <begin position="14"/>
        <end position="161"/>
    </location>
</feature>
<evidence type="ECO:0000313" key="4">
    <source>
        <dbReference type="Proteomes" id="UP000280792"/>
    </source>
</evidence>
<protein>
    <submittedName>
        <fullName evidence="3">DnaA regulatory inactivator Hda</fullName>
    </submittedName>
</protein>
<dbReference type="Gene3D" id="3.40.50.300">
    <property type="entry name" value="P-loop containing nucleotide triphosphate hydrolases"/>
    <property type="match status" value="1"/>
</dbReference>
<reference evidence="3 4" key="2">
    <citation type="submission" date="2018-12" db="EMBL/GenBank/DDBJ databases">
        <title>Simiduia agarivorans gen. nov., sp. nov., a marine, agarolytic bacterium isolated from shallow coastal water from Keelung, Taiwan.</title>
        <authorList>
            <person name="Shieh W.Y."/>
        </authorList>
    </citation>
    <scope>NUCLEOTIDE SEQUENCE [LARGE SCALE GENOMIC DNA]</scope>
    <source>
        <strain evidence="3 4">GTF-13</strain>
    </source>
</reference>
<name>A0A3P3VN17_9GAMM</name>
<proteinExistence type="predicted"/>
<dbReference type="AlphaFoldDB" id="A0A3P3VN17"/>
<dbReference type="InterPro" id="IPR055199">
    <property type="entry name" value="Hda_lid"/>
</dbReference>
<dbReference type="Proteomes" id="UP000280792">
    <property type="component" value="Unassembled WGS sequence"/>
</dbReference>
<dbReference type="PANTHER" id="PTHR30050:SF5">
    <property type="entry name" value="DNAA REGULATORY INACTIVATOR HDA"/>
    <property type="match status" value="1"/>
</dbReference>
<evidence type="ECO:0000313" key="3">
    <source>
        <dbReference type="EMBL" id="RRJ84151.1"/>
    </source>
</evidence>
<accession>A0A3P3VN17</accession>
<gene>
    <name evidence="3" type="primary">hda</name>
    <name evidence="3" type="ORF">D0544_03255</name>
</gene>
<dbReference type="GO" id="GO:0032297">
    <property type="term" value="P:negative regulation of DNA-templated DNA replication initiation"/>
    <property type="evidence" value="ECO:0007669"/>
    <property type="project" value="InterPro"/>
</dbReference>
<dbReference type="InterPro" id="IPR013317">
    <property type="entry name" value="DnaA_dom"/>
</dbReference>
<dbReference type="PANTHER" id="PTHR30050">
    <property type="entry name" value="CHROMOSOMAL REPLICATION INITIATOR PROTEIN DNAA"/>
    <property type="match status" value="1"/>
</dbReference>
<evidence type="ECO:0000259" key="2">
    <source>
        <dbReference type="Pfam" id="PF22688"/>
    </source>
</evidence>
<dbReference type="Pfam" id="PF22688">
    <property type="entry name" value="Hda_lid"/>
    <property type="match status" value="1"/>
</dbReference>
<dbReference type="EMBL" id="QWEZ01000001">
    <property type="protein sequence ID" value="RRJ84151.1"/>
    <property type="molecule type" value="Genomic_DNA"/>
</dbReference>
<dbReference type="SUPFAM" id="SSF52540">
    <property type="entry name" value="P-loop containing nucleoside triphosphate hydrolases"/>
    <property type="match status" value="1"/>
</dbReference>
<evidence type="ECO:0000259" key="1">
    <source>
        <dbReference type="Pfam" id="PF00308"/>
    </source>
</evidence>
<reference evidence="3 4" key="1">
    <citation type="submission" date="2018-08" db="EMBL/GenBank/DDBJ databases">
        <authorList>
            <person name="Khan S.A."/>
        </authorList>
    </citation>
    <scope>NUCLEOTIDE SEQUENCE [LARGE SCALE GENOMIC DNA]</scope>
    <source>
        <strain evidence="3 4">GTF-13</strain>
    </source>
</reference>
<comment type="caution">
    <text evidence="3">The sequence shown here is derived from an EMBL/GenBank/DDBJ whole genome shotgun (WGS) entry which is preliminary data.</text>
</comment>
<dbReference type="NCBIfam" id="TIGR03420">
    <property type="entry name" value="DnaA_homol_Hda"/>
    <property type="match status" value="1"/>
</dbReference>
<feature type="domain" description="Hda lid" evidence="2">
    <location>
        <begin position="168"/>
        <end position="232"/>
    </location>
</feature>